<dbReference type="Proteomes" id="UP000244089">
    <property type="component" value="Unassembled WGS sequence"/>
</dbReference>
<evidence type="ECO:0000313" key="4">
    <source>
        <dbReference type="Proteomes" id="UP000244089"/>
    </source>
</evidence>
<dbReference type="EMBL" id="SNXX01000002">
    <property type="protein sequence ID" value="TDQ03984.1"/>
    <property type="molecule type" value="Genomic_DNA"/>
</dbReference>
<evidence type="ECO:0000313" key="5">
    <source>
        <dbReference type="Proteomes" id="UP000295176"/>
    </source>
</evidence>
<dbReference type="AlphaFoldDB" id="A0A2T5RL10"/>
<keyword evidence="1" id="KW-1133">Transmembrane helix</keyword>
<evidence type="ECO:0000256" key="1">
    <source>
        <dbReference type="SAM" id="Phobius"/>
    </source>
</evidence>
<accession>A0A2T5RL10</accession>
<feature type="transmembrane region" description="Helical" evidence="1">
    <location>
        <begin position="12"/>
        <end position="30"/>
    </location>
</feature>
<name>A0A2T5RL10_9FIRM</name>
<dbReference type="EMBL" id="QAXS01000009">
    <property type="protein sequence ID" value="PTV99810.1"/>
    <property type="molecule type" value="Genomic_DNA"/>
</dbReference>
<evidence type="ECO:0000313" key="3">
    <source>
        <dbReference type="EMBL" id="TDQ03984.1"/>
    </source>
</evidence>
<gene>
    <name evidence="3" type="ORF">C7957_10279</name>
    <name evidence="2" type="ORF">C8C76_10932</name>
</gene>
<reference evidence="2 4" key="1">
    <citation type="submission" date="2018-04" db="EMBL/GenBank/DDBJ databases">
        <title>Subsurface microbial communities from deep shales in Ohio and West Virginia, USA.</title>
        <authorList>
            <person name="Wrighton K."/>
        </authorList>
    </citation>
    <scope>NUCLEOTIDE SEQUENCE [LARGE SCALE GENOMIC DNA]</scope>
    <source>
        <strain evidence="3 5">MSL 7</strain>
        <strain evidence="2 4">WC1</strain>
    </source>
</reference>
<organism evidence="2 4">
    <name type="scientific">Halanaerobium saccharolyticum</name>
    <dbReference type="NCBI Taxonomy" id="43595"/>
    <lineage>
        <taxon>Bacteria</taxon>
        <taxon>Bacillati</taxon>
        <taxon>Bacillota</taxon>
        <taxon>Clostridia</taxon>
        <taxon>Halanaerobiales</taxon>
        <taxon>Halanaerobiaceae</taxon>
        <taxon>Halanaerobium</taxon>
    </lineage>
</organism>
<dbReference type="Proteomes" id="UP000295176">
    <property type="component" value="Unassembled WGS sequence"/>
</dbReference>
<keyword evidence="1" id="KW-0812">Transmembrane</keyword>
<comment type="caution">
    <text evidence="2">The sequence shown here is derived from an EMBL/GenBank/DDBJ whole genome shotgun (WGS) entry which is preliminary data.</text>
</comment>
<evidence type="ECO:0000313" key="2">
    <source>
        <dbReference type="EMBL" id="PTV99810.1"/>
    </source>
</evidence>
<proteinExistence type="predicted"/>
<sequence length="31" mass="3387">MMKEIMKKTAEAGVAVGAVTAYSAFLLHMWT</sequence>
<protein>
    <submittedName>
        <fullName evidence="2">Uncharacterized protein</fullName>
    </submittedName>
</protein>
<keyword evidence="1" id="KW-0472">Membrane</keyword>